<accession>A0AAD6V949</accession>
<feature type="region of interest" description="Disordered" evidence="1">
    <location>
        <begin position="1"/>
        <end position="21"/>
    </location>
</feature>
<gene>
    <name evidence="2" type="ORF">GGX14DRAFT_572189</name>
</gene>
<sequence length="407" mass="43460">MSLPSLSRTQNALTKSERSRLVRSNRKLQALLGEAPQVIGAAVAEAVLPRRGVAPDDDDEYIESGSLPASPLSFSSTSTRSAHLDASVPSPPLTPATLSPTNLGLDNVSCAPSTKETRRRHAAKLTRTLGENITPDLISLPVPPHSVSESISTPAPVYLSPSHARTGPGLRRASSTLALAGATLARVARPSASSASARSVLPENDRDVAARLGPPRRPVPMPTGKPLGRSMSSRAPASTPPSPQRAHRRSDSLGQPTRRRGRDSRDSLAFASRSLPVRAAAAAEDDCAEVEWSGKWNWLRALKVFSASARSVVVSEDDVAARPPRRPVPTGRPLGRSMSSRAPASTTPSPQRVHRRSDSLGQLTRHRDSRDSLFASLPVRAIAAAEDDCAEVEWSGKWNWLRALKVL</sequence>
<name>A0AAD6V949_9AGAR</name>
<feature type="compositionally biased region" description="Low complexity" evidence="1">
    <location>
        <begin position="64"/>
        <end position="78"/>
    </location>
</feature>
<feature type="compositionally biased region" description="Polar residues" evidence="1">
    <location>
        <begin position="1"/>
        <end position="14"/>
    </location>
</feature>
<evidence type="ECO:0000256" key="1">
    <source>
        <dbReference type="SAM" id="MobiDB-lite"/>
    </source>
</evidence>
<feature type="region of interest" description="Disordered" evidence="1">
    <location>
        <begin position="96"/>
        <end position="119"/>
    </location>
</feature>
<dbReference type="AlphaFoldDB" id="A0AAD6V949"/>
<reference evidence="2" key="1">
    <citation type="submission" date="2023-03" db="EMBL/GenBank/DDBJ databases">
        <title>Massive genome expansion in bonnet fungi (Mycena s.s.) driven by repeated elements and novel gene families across ecological guilds.</title>
        <authorList>
            <consortium name="Lawrence Berkeley National Laboratory"/>
            <person name="Harder C.B."/>
            <person name="Miyauchi S."/>
            <person name="Viragh M."/>
            <person name="Kuo A."/>
            <person name="Thoen E."/>
            <person name="Andreopoulos B."/>
            <person name="Lu D."/>
            <person name="Skrede I."/>
            <person name="Drula E."/>
            <person name="Henrissat B."/>
            <person name="Morin E."/>
            <person name="Kohler A."/>
            <person name="Barry K."/>
            <person name="LaButti K."/>
            <person name="Morin E."/>
            <person name="Salamov A."/>
            <person name="Lipzen A."/>
            <person name="Mereny Z."/>
            <person name="Hegedus B."/>
            <person name="Baldrian P."/>
            <person name="Stursova M."/>
            <person name="Weitz H."/>
            <person name="Taylor A."/>
            <person name="Grigoriev I.V."/>
            <person name="Nagy L.G."/>
            <person name="Martin F."/>
            <person name="Kauserud H."/>
        </authorList>
    </citation>
    <scope>NUCLEOTIDE SEQUENCE</scope>
    <source>
        <strain evidence="2">9144</strain>
    </source>
</reference>
<comment type="caution">
    <text evidence="2">The sequence shown here is derived from an EMBL/GenBank/DDBJ whole genome shotgun (WGS) entry which is preliminary data.</text>
</comment>
<feature type="region of interest" description="Disordered" evidence="1">
    <location>
        <begin position="49"/>
        <end position="78"/>
    </location>
</feature>
<feature type="compositionally biased region" description="Low complexity" evidence="1">
    <location>
        <begin position="328"/>
        <end position="349"/>
    </location>
</feature>
<protein>
    <submittedName>
        <fullName evidence="2">Uncharacterized protein</fullName>
    </submittedName>
</protein>
<keyword evidence="3" id="KW-1185">Reference proteome</keyword>
<feature type="region of interest" description="Disordered" evidence="1">
    <location>
        <begin position="185"/>
        <end position="268"/>
    </location>
</feature>
<evidence type="ECO:0000313" key="3">
    <source>
        <dbReference type="Proteomes" id="UP001219525"/>
    </source>
</evidence>
<dbReference type="EMBL" id="JARJCW010000063">
    <property type="protein sequence ID" value="KAJ7200426.1"/>
    <property type="molecule type" value="Genomic_DNA"/>
</dbReference>
<evidence type="ECO:0000313" key="2">
    <source>
        <dbReference type="EMBL" id="KAJ7200426.1"/>
    </source>
</evidence>
<feature type="region of interest" description="Disordered" evidence="1">
    <location>
        <begin position="318"/>
        <end position="367"/>
    </location>
</feature>
<dbReference type="Proteomes" id="UP001219525">
    <property type="component" value="Unassembled WGS sequence"/>
</dbReference>
<feature type="compositionally biased region" description="Low complexity" evidence="1">
    <location>
        <begin position="185"/>
        <end position="202"/>
    </location>
</feature>
<proteinExistence type="predicted"/>
<organism evidence="2 3">
    <name type="scientific">Mycena pura</name>
    <dbReference type="NCBI Taxonomy" id="153505"/>
    <lineage>
        <taxon>Eukaryota</taxon>
        <taxon>Fungi</taxon>
        <taxon>Dikarya</taxon>
        <taxon>Basidiomycota</taxon>
        <taxon>Agaricomycotina</taxon>
        <taxon>Agaricomycetes</taxon>
        <taxon>Agaricomycetidae</taxon>
        <taxon>Agaricales</taxon>
        <taxon>Marasmiineae</taxon>
        <taxon>Mycenaceae</taxon>
        <taxon>Mycena</taxon>
    </lineage>
</organism>